<protein>
    <submittedName>
        <fullName evidence="1">PsiA protein</fullName>
    </submittedName>
</protein>
<accession>A0A6M4NRP6</accession>
<dbReference type="EMBL" id="MN661403">
    <property type="protein sequence ID" value="QJS00611.1"/>
    <property type="molecule type" value="Genomic_DNA"/>
</dbReference>
<name>A0A6M4NRP6_9ENTR</name>
<geneLocation type="plasmid" evidence="1">
    <name>pKP18-31-2</name>
</geneLocation>
<sequence length="244" mass="28406">MNASTTSLVTLKPARQAALQAVLSVEESRRLGARLPAMPHVRTFLRLLTGNSRMNTTVAQRIPGLNWDPKHRLSSLKQVEEALDELIASHGECCPLPLPLPVDVQAELFPEVLHTRTERRLQRRNIAFTRSMRREERTLAHHWRLRQNLLGQAVTELNFQSPETVSSWYRRWAEEFDARELEPAFWHWRSRFASLASLDWLRDAKEPLYGVIHEIGFIVRDTPEAVRQAERWQVPNKLTDRRRG</sequence>
<dbReference type="InterPro" id="IPR009713">
    <property type="entry name" value="Uncharacterised_PsiA"/>
</dbReference>
<proteinExistence type="predicted"/>
<dbReference type="Pfam" id="PF06952">
    <property type="entry name" value="PsiA"/>
    <property type="match status" value="1"/>
</dbReference>
<organism evidence="1">
    <name type="scientific">Klebsiella quasipneumoniae</name>
    <dbReference type="NCBI Taxonomy" id="1463165"/>
    <lineage>
        <taxon>Bacteria</taxon>
        <taxon>Pseudomonadati</taxon>
        <taxon>Pseudomonadota</taxon>
        <taxon>Gammaproteobacteria</taxon>
        <taxon>Enterobacterales</taxon>
        <taxon>Enterobacteriaceae</taxon>
        <taxon>Klebsiella/Raoultella group</taxon>
        <taxon>Klebsiella</taxon>
        <taxon>Klebsiella pneumoniae complex</taxon>
    </lineage>
</organism>
<dbReference type="AlphaFoldDB" id="A0A6M4NRP6"/>
<dbReference type="NCBIfam" id="NF010258">
    <property type="entry name" value="PRK13704.1"/>
    <property type="match status" value="1"/>
</dbReference>
<keyword evidence="1" id="KW-0614">Plasmid</keyword>
<reference evidence="1" key="1">
    <citation type="submission" date="2019-11" db="EMBL/GenBank/DDBJ databases">
        <authorList>
            <person name="Qin S."/>
            <person name="Dong H."/>
        </authorList>
    </citation>
    <scope>NUCLEOTIDE SEQUENCE</scope>
    <source>
        <strain evidence="1">KP18-31</strain>
        <plasmid evidence="1">pKP18-31-2</plasmid>
    </source>
</reference>
<dbReference type="RefSeq" id="WP_080848200.1">
    <property type="nucleotide sequence ID" value="NZ_AP021954.1"/>
</dbReference>
<evidence type="ECO:0000313" key="1">
    <source>
        <dbReference type="EMBL" id="QJS00611.1"/>
    </source>
</evidence>